<dbReference type="InterPro" id="IPR006284">
    <property type="entry name" value="Glut_synth_pro"/>
</dbReference>
<evidence type="ECO:0000256" key="1">
    <source>
        <dbReference type="ARBA" id="ARBA00001936"/>
    </source>
</evidence>
<evidence type="ECO:0000256" key="5">
    <source>
        <dbReference type="ARBA" id="ARBA00022723"/>
    </source>
</evidence>
<dbReference type="Gene3D" id="3.40.50.20">
    <property type="match status" value="1"/>
</dbReference>
<evidence type="ECO:0000256" key="10">
    <source>
        <dbReference type="HAMAP-Rule" id="MF_00162"/>
    </source>
</evidence>
<evidence type="ECO:0000256" key="8">
    <source>
        <dbReference type="ARBA" id="ARBA00022842"/>
    </source>
</evidence>
<proteinExistence type="inferred from homology"/>
<keyword evidence="9" id="KW-0464">Manganese</keyword>
<feature type="domain" description="ATP-grasp" evidence="11">
    <location>
        <begin position="133"/>
        <end position="314"/>
    </location>
</feature>
<dbReference type="InterPro" id="IPR013815">
    <property type="entry name" value="ATP_grasp_subdomain_1"/>
</dbReference>
<comment type="cofactor">
    <cofactor evidence="2">
        <name>Mg(2+)</name>
        <dbReference type="ChEBI" id="CHEBI:18420"/>
    </cofactor>
</comment>
<dbReference type="EMBL" id="JAEACQ010000155">
    <property type="protein sequence ID" value="MBL7627095.1"/>
    <property type="molecule type" value="Genomic_DNA"/>
</dbReference>
<dbReference type="SUPFAM" id="SSF56059">
    <property type="entry name" value="Glutathione synthetase ATP-binding domain-like"/>
    <property type="match status" value="1"/>
</dbReference>
<comment type="similarity">
    <text evidence="10">Belongs to the prokaryotic GSH synthase family.</text>
</comment>
<keyword evidence="4 10" id="KW-0317">Glutathione biosynthesis</keyword>
<evidence type="ECO:0000256" key="7">
    <source>
        <dbReference type="ARBA" id="ARBA00022840"/>
    </source>
</evidence>
<accession>A0A937RAX0</accession>
<dbReference type="NCBIfam" id="TIGR01380">
    <property type="entry name" value="glut_syn"/>
    <property type="match status" value="1"/>
</dbReference>
<dbReference type="Pfam" id="PF02955">
    <property type="entry name" value="GSH-S_ATP"/>
    <property type="match status" value="1"/>
</dbReference>
<evidence type="ECO:0000313" key="12">
    <source>
        <dbReference type="EMBL" id="MBL7627095.1"/>
    </source>
</evidence>
<dbReference type="InterPro" id="IPR004218">
    <property type="entry name" value="GSHS_ATP-bd"/>
</dbReference>
<evidence type="ECO:0000256" key="3">
    <source>
        <dbReference type="ARBA" id="ARBA00022598"/>
    </source>
</evidence>
<dbReference type="Pfam" id="PF02951">
    <property type="entry name" value="GSH-S_N"/>
    <property type="match status" value="1"/>
</dbReference>
<evidence type="ECO:0000313" key="13">
    <source>
        <dbReference type="Proteomes" id="UP000604475"/>
    </source>
</evidence>
<dbReference type="GO" id="GO:0005524">
    <property type="term" value="F:ATP binding"/>
    <property type="evidence" value="ECO:0007669"/>
    <property type="project" value="UniProtKB-UniRule"/>
</dbReference>
<evidence type="ECO:0000259" key="11">
    <source>
        <dbReference type="PROSITE" id="PS50975"/>
    </source>
</evidence>
<evidence type="ECO:0000256" key="4">
    <source>
        <dbReference type="ARBA" id="ARBA00022684"/>
    </source>
</evidence>
<comment type="cofactor">
    <cofactor evidence="1">
        <name>Mn(2+)</name>
        <dbReference type="ChEBI" id="CHEBI:29035"/>
    </cofactor>
</comment>
<dbReference type="AlphaFoldDB" id="A0A937RAX0"/>
<keyword evidence="8" id="KW-0460">Magnesium</keyword>
<dbReference type="Gene3D" id="3.30.1490.20">
    <property type="entry name" value="ATP-grasp fold, A domain"/>
    <property type="match status" value="1"/>
</dbReference>
<dbReference type="PROSITE" id="PS50975">
    <property type="entry name" value="ATP_GRASP"/>
    <property type="match status" value="1"/>
</dbReference>
<dbReference type="HAMAP" id="MF_00162">
    <property type="entry name" value="GSH_S"/>
    <property type="match status" value="1"/>
</dbReference>
<dbReference type="NCBIfam" id="NF003573">
    <property type="entry name" value="PRK05246.1"/>
    <property type="match status" value="1"/>
</dbReference>
<comment type="caution">
    <text evidence="12">The sequence shown here is derived from an EMBL/GenBank/DDBJ whole genome shotgun (WGS) entry which is preliminary data.</text>
</comment>
<dbReference type="Proteomes" id="UP000604475">
    <property type="component" value="Unassembled WGS sequence"/>
</dbReference>
<keyword evidence="7 10" id="KW-0067">ATP-binding</keyword>
<comment type="pathway">
    <text evidence="10">Sulfur metabolism; glutathione biosynthesis; glutathione from L-cysteine and L-glutamate: step 2/2.</text>
</comment>
<dbReference type="PANTHER" id="PTHR21621">
    <property type="entry name" value="RIBOSOMAL PROTEIN S6 MODIFICATION PROTEIN"/>
    <property type="match status" value="1"/>
</dbReference>
<dbReference type="Gene3D" id="3.30.470.20">
    <property type="entry name" value="ATP-grasp fold, B domain"/>
    <property type="match status" value="1"/>
</dbReference>
<protein>
    <recommendedName>
        <fullName evidence="10">Glutathione synthetase</fullName>
        <ecNumber evidence="10">6.3.2.3</ecNumber>
    </recommendedName>
    <alternativeName>
        <fullName evidence="10">GSH synthetase</fullName>
        <shortName evidence="10">GSH-S</shortName>
        <shortName evidence="10">GSHase</shortName>
    </alternativeName>
    <alternativeName>
        <fullName evidence="10">Glutathione synthase</fullName>
    </alternativeName>
</protein>
<comment type="catalytic activity">
    <reaction evidence="10">
        <text>gamma-L-glutamyl-L-cysteine + glycine + ATP = glutathione + ADP + phosphate + H(+)</text>
        <dbReference type="Rhea" id="RHEA:13557"/>
        <dbReference type="ChEBI" id="CHEBI:15378"/>
        <dbReference type="ChEBI" id="CHEBI:30616"/>
        <dbReference type="ChEBI" id="CHEBI:43474"/>
        <dbReference type="ChEBI" id="CHEBI:57305"/>
        <dbReference type="ChEBI" id="CHEBI:57925"/>
        <dbReference type="ChEBI" id="CHEBI:58173"/>
        <dbReference type="ChEBI" id="CHEBI:456216"/>
        <dbReference type="EC" id="6.3.2.3"/>
    </reaction>
</comment>
<dbReference type="GO" id="GO:0004363">
    <property type="term" value="F:glutathione synthase activity"/>
    <property type="evidence" value="ECO:0007669"/>
    <property type="project" value="UniProtKB-UniRule"/>
</dbReference>
<gene>
    <name evidence="10 12" type="primary">gshB</name>
    <name evidence="12" type="ORF">I7412_07930</name>
</gene>
<dbReference type="InterPro" id="IPR004215">
    <property type="entry name" value="GSHS_N"/>
</dbReference>
<dbReference type="GO" id="GO:0046872">
    <property type="term" value="F:metal ion binding"/>
    <property type="evidence" value="ECO:0007669"/>
    <property type="project" value="UniProtKB-KW"/>
</dbReference>
<evidence type="ECO:0000256" key="9">
    <source>
        <dbReference type="ARBA" id="ARBA00023211"/>
    </source>
</evidence>
<keyword evidence="5" id="KW-0479">Metal-binding</keyword>
<dbReference type="InterPro" id="IPR016185">
    <property type="entry name" value="PreATP-grasp_dom_sf"/>
</dbReference>
<dbReference type="InterPro" id="IPR011761">
    <property type="entry name" value="ATP-grasp"/>
</dbReference>
<evidence type="ECO:0000256" key="6">
    <source>
        <dbReference type="ARBA" id="ARBA00022741"/>
    </source>
</evidence>
<evidence type="ECO:0000256" key="2">
    <source>
        <dbReference type="ARBA" id="ARBA00001946"/>
    </source>
</evidence>
<dbReference type="RefSeq" id="WP_203001739.1">
    <property type="nucleotide sequence ID" value="NZ_JADWYU010000219.1"/>
</dbReference>
<reference evidence="12" key="1">
    <citation type="submission" date="2020-12" db="EMBL/GenBank/DDBJ databases">
        <title>Genomic characterization of non-nitrogen-fixing Frankia strains.</title>
        <authorList>
            <person name="Carlos-Shanley C."/>
            <person name="Guerra T."/>
            <person name="Hahn D."/>
        </authorList>
    </citation>
    <scope>NUCLEOTIDE SEQUENCE</scope>
    <source>
        <strain evidence="12">CN6</strain>
    </source>
</reference>
<sequence length="323" mass="34837">MKIVFVADPLEALDPSTDTSVGLMHAAQDRGAQVWVTEARLLEAVDGRARALARRLLLAPSRPGGGHRWTVAEAWYTARESRHLWLDDAAAVFMRTEPPLDATFLTATMILDLVDPAGTVMVNDPRGLRACGEHVLPLHFPDLVPPTIVTADPRAIRSFLAEHAAIVVKPVDGFGGRGVLRLRRDDPNLASLLEMSTHDGRQAVVAQRYLPEVSAGNKRIFVVAGEPVGAVYRYPEAGDFRIGAPAAQAPITGRDREICSRLAPDLRLHGIHLAGLDVIGPHLIEVNVTSVGALRKADALLGWTLCADLVDSVLGTREQRGVA</sequence>
<keyword evidence="13" id="KW-1185">Reference proteome</keyword>
<keyword evidence="6 10" id="KW-0547">Nucleotide-binding</keyword>
<keyword evidence="3 10" id="KW-0436">Ligase</keyword>
<dbReference type="GO" id="GO:0005737">
    <property type="term" value="C:cytoplasm"/>
    <property type="evidence" value="ECO:0007669"/>
    <property type="project" value="TreeGrafter"/>
</dbReference>
<dbReference type="PANTHER" id="PTHR21621:SF4">
    <property type="entry name" value="GLUTATHIONE SYNTHETASE"/>
    <property type="match status" value="1"/>
</dbReference>
<organism evidence="12 13">
    <name type="scientific">Frankia nepalensis</name>
    <dbReference type="NCBI Taxonomy" id="1836974"/>
    <lineage>
        <taxon>Bacteria</taxon>
        <taxon>Bacillati</taxon>
        <taxon>Actinomycetota</taxon>
        <taxon>Actinomycetes</taxon>
        <taxon>Frankiales</taxon>
        <taxon>Frankiaceae</taxon>
        <taxon>Frankia</taxon>
    </lineage>
</organism>
<dbReference type="EC" id="6.3.2.3" evidence="10"/>
<name>A0A937RAX0_9ACTN</name>
<dbReference type="SUPFAM" id="SSF52440">
    <property type="entry name" value="PreATP-grasp domain"/>
    <property type="match status" value="1"/>
</dbReference>